<proteinExistence type="predicted"/>
<keyword evidence="2" id="KW-1185">Reference proteome</keyword>
<evidence type="ECO:0000313" key="2">
    <source>
        <dbReference type="Proteomes" id="UP000664032"/>
    </source>
</evidence>
<protein>
    <submittedName>
        <fullName evidence="1">Uncharacterized protein</fullName>
    </submittedName>
</protein>
<gene>
    <name evidence="1" type="ORF">JR316_0009039</name>
</gene>
<accession>A0ACB8GT23</accession>
<evidence type="ECO:0000313" key="1">
    <source>
        <dbReference type="EMBL" id="KAH9478582.1"/>
    </source>
</evidence>
<reference evidence="1" key="1">
    <citation type="submission" date="2021-10" db="EMBL/GenBank/DDBJ databases">
        <title>Psilocybe cubensis genome.</title>
        <authorList>
            <person name="Mckernan K.J."/>
            <person name="Crawford S."/>
            <person name="Trippe A."/>
            <person name="Kane L.T."/>
            <person name="Mclaughlin S."/>
        </authorList>
    </citation>
    <scope>NUCLEOTIDE SEQUENCE</scope>
    <source>
        <strain evidence="1">MGC-MH-2018</strain>
    </source>
</reference>
<organism evidence="1 2">
    <name type="scientific">Psilocybe cubensis</name>
    <name type="common">Psychedelic mushroom</name>
    <name type="synonym">Stropharia cubensis</name>
    <dbReference type="NCBI Taxonomy" id="181762"/>
    <lineage>
        <taxon>Eukaryota</taxon>
        <taxon>Fungi</taxon>
        <taxon>Dikarya</taxon>
        <taxon>Basidiomycota</taxon>
        <taxon>Agaricomycotina</taxon>
        <taxon>Agaricomycetes</taxon>
        <taxon>Agaricomycetidae</taxon>
        <taxon>Agaricales</taxon>
        <taxon>Agaricineae</taxon>
        <taxon>Strophariaceae</taxon>
        <taxon>Psilocybe</taxon>
    </lineage>
</organism>
<name>A0ACB8GT23_PSICU</name>
<dbReference type="Proteomes" id="UP000664032">
    <property type="component" value="Unassembled WGS sequence"/>
</dbReference>
<sequence>MDNDAYQNFYISFPGPSSENNPSQLSGVSFVTQYPSPVASESTNSQHAENSNEVVGHLDQADNNTVVSLSTCFYPKGDPETDTVFMSSDNVYFYANYKTIVEAEPNAFLPCIVAPLSDQRYRSSVIYLDAPSPELNVILHALYKTSPATNSPTFEVLVRAIDRMPRYGLLAETLIASGTPIYELLLSHAPLYPLDAYALAAHHGIAALASTVSTHLLSHDMRTISDDMAERIGPIYLKRLLLLHTNRFRALKDILLRAPIPHPETPECSFTAQKKVTRAWALVSAYLVWDVKPDTSTHTLSQSLNPLLDHVTCKECEKILKDKIKEVMVRWTAVKVGN</sequence>
<dbReference type="EMBL" id="JAFIQS020000008">
    <property type="protein sequence ID" value="KAH9478582.1"/>
    <property type="molecule type" value="Genomic_DNA"/>
</dbReference>
<comment type="caution">
    <text evidence="1">The sequence shown here is derived from an EMBL/GenBank/DDBJ whole genome shotgun (WGS) entry which is preliminary data.</text>
</comment>